<dbReference type="Proteomes" id="UP000307756">
    <property type="component" value="Unassembled WGS sequence"/>
</dbReference>
<keyword evidence="1" id="KW-1133">Transmembrane helix</keyword>
<dbReference type="RefSeq" id="WP_136833149.1">
    <property type="nucleotide sequence ID" value="NZ_SWBM01000006.1"/>
</dbReference>
<evidence type="ECO:0000313" key="3">
    <source>
        <dbReference type="EMBL" id="TKC15013.1"/>
    </source>
</evidence>
<dbReference type="InterPro" id="IPR039563">
    <property type="entry name" value="Peptidase_C39_single_dom"/>
</dbReference>
<evidence type="ECO:0000259" key="2">
    <source>
        <dbReference type="Pfam" id="PF13529"/>
    </source>
</evidence>
<dbReference type="EMBL" id="SWBM01000006">
    <property type="protein sequence ID" value="TKC15013.1"/>
    <property type="molecule type" value="Genomic_DNA"/>
</dbReference>
<gene>
    <name evidence="3" type="ORF">FA727_19130</name>
</gene>
<dbReference type="InterPro" id="IPR016997">
    <property type="entry name" value="UCP032442"/>
</dbReference>
<protein>
    <recommendedName>
        <fullName evidence="2">Peptidase C39-like domain-containing protein</fullName>
    </recommendedName>
</protein>
<dbReference type="PANTHER" id="PTHR37806:SF1">
    <property type="entry name" value="PEPTIDASE C39-LIKE DOMAIN-CONTAINING PROTEIN"/>
    <property type="match status" value="1"/>
</dbReference>
<feature type="domain" description="Peptidase C39-like" evidence="2">
    <location>
        <begin position="90"/>
        <end position="254"/>
    </location>
</feature>
<dbReference type="PIRSF" id="PIRSF032442">
    <property type="entry name" value="UCP032442"/>
    <property type="match status" value="1"/>
</dbReference>
<dbReference type="InterPro" id="IPR039564">
    <property type="entry name" value="Peptidase_C39-like"/>
</dbReference>
<dbReference type="CDD" id="cd02549">
    <property type="entry name" value="Peptidase_C39A"/>
    <property type="match status" value="1"/>
</dbReference>
<feature type="transmembrane region" description="Helical" evidence="1">
    <location>
        <begin position="26"/>
        <end position="47"/>
    </location>
</feature>
<keyword evidence="1" id="KW-0472">Membrane</keyword>
<evidence type="ECO:0000313" key="4">
    <source>
        <dbReference type="Proteomes" id="UP000307756"/>
    </source>
</evidence>
<organism evidence="3 4">
    <name type="scientific">Robertmurraya kyonggiensis</name>
    <dbReference type="NCBI Taxonomy" id="1037680"/>
    <lineage>
        <taxon>Bacteria</taxon>
        <taxon>Bacillati</taxon>
        <taxon>Bacillota</taxon>
        <taxon>Bacilli</taxon>
        <taxon>Bacillales</taxon>
        <taxon>Bacillaceae</taxon>
        <taxon>Robertmurraya</taxon>
    </lineage>
</organism>
<dbReference type="AlphaFoldDB" id="A0A4U1D028"/>
<comment type="caution">
    <text evidence="3">The sequence shown here is derived from an EMBL/GenBank/DDBJ whole genome shotgun (WGS) entry which is preliminary data.</text>
</comment>
<evidence type="ECO:0000256" key="1">
    <source>
        <dbReference type="SAM" id="Phobius"/>
    </source>
</evidence>
<dbReference type="Gene3D" id="3.90.70.10">
    <property type="entry name" value="Cysteine proteinases"/>
    <property type="match status" value="1"/>
</dbReference>
<keyword evidence="1" id="KW-0812">Transmembrane</keyword>
<dbReference type="OrthoDB" id="1164310at2"/>
<sequence length="284" mass="32536">MIFIIVLFGLISIVLSVLLFRKFQSLKYPSIICFTYTLISLLLIFMLGKVEKVNLVDLINDREPKIAKNNEQSTGPNGTIVKIKEQVLIDAPIIKQFPELPRGCEVTSLAMLLQYKEISVDKMELATKVEKSTVPFKKENGYFYWGDPNDGFIGDMYSYENRGYGVYHKPIRKLAEQYLPKKIVDLTGSEFSELQIYLSLGNPVWVITNTTFRKLPETAFEKWNTPNGNVKITYKEHSVLITGYDNQTIYFNDPIDGVKNKGVKKDDFLEAWKQMGSQAITYLP</sequence>
<reference evidence="3 4" key="1">
    <citation type="journal article" date="2011" name="J. Microbiol.">
        <title>Bacillus kyonggiensis sp. nov., isolated from soil of a lettuce field.</title>
        <authorList>
            <person name="Dong K."/>
            <person name="Lee S."/>
        </authorList>
    </citation>
    <scope>NUCLEOTIDE SEQUENCE [LARGE SCALE GENOMIC DNA]</scope>
    <source>
        <strain evidence="3 4">NB22</strain>
    </source>
</reference>
<dbReference type="PANTHER" id="PTHR37806">
    <property type="entry name" value="LMO0724 PROTEIN"/>
    <property type="match status" value="1"/>
</dbReference>
<dbReference type="Pfam" id="PF13529">
    <property type="entry name" value="Peptidase_C39_2"/>
    <property type="match status" value="1"/>
</dbReference>
<proteinExistence type="predicted"/>
<name>A0A4U1D028_9BACI</name>
<keyword evidence="4" id="KW-1185">Reference proteome</keyword>
<accession>A0A4U1D028</accession>